<comment type="caution">
    <text evidence="5">The sequence shown here is derived from an EMBL/GenBank/DDBJ whole genome shotgun (WGS) entry which is preliminary data.</text>
</comment>
<keyword evidence="3" id="KW-1133">Transmembrane helix</keyword>
<accession>A0ABQ1U1H3</accession>
<evidence type="ECO:0000256" key="2">
    <source>
        <dbReference type="ARBA" id="ARBA00022679"/>
    </source>
</evidence>
<dbReference type="PANTHER" id="PTHR12526">
    <property type="entry name" value="GLYCOSYLTRANSFERASE"/>
    <property type="match status" value="1"/>
</dbReference>
<keyword evidence="2" id="KW-0808">Transferase</keyword>
<dbReference type="CDD" id="cd03801">
    <property type="entry name" value="GT4_PimA-like"/>
    <property type="match status" value="1"/>
</dbReference>
<organism evidence="5 6">
    <name type="scientific">Flavobacterium limi</name>
    <dbReference type="NCBI Taxonomy" id="2045105"/>
    <lineage>
        <taxon>Bacteria</taxon>
        <taxon>Pseudomonadati</taxon>
        <taxon>Bacteroidota</taxon>
        <taxon>Flavobacteriia</taxon>
        <taxon>Flavobacteriales</taxon>
        <taxon>Flavobacteriaceae</taxon>
        <taxon>Flavobacterium</taxon>
    </lineage>
</organism>
<feature type="transmembrane region" description="Helical" evidence="3">
    <location>
        <begin position="79"/>
        <end position="99"/>
    </location>
</feature>
<dbReference type="SUPFAM" id="SSF53756">
    <property type="entry name" value="UDP-Glycosyltransferase/glycogen phosphorylase"/>
    <property type="match status" value="1"/>
</dbReference>
<dbReference type="Gene3D" id="3.40.50.2000">
    <property type="entry name" value="Glycogen Phosphorylase B"/>
    <property type="match status" value="2"/>
</dbReference>
<reference evidence="6" key="1">
    <citation type="journal article" date="2019" name="Int. J. Syst. Evol. Microbiol.">
        <title>The Global Catalogue of Microorganisms (GCM) 10K type strain sequencing project: providing services to taxonomists for standard genome sequencing and annotation.</title>
        <authorList>
            <consortium name="The Broad Institute Genomics Platform"/>
            <consortium name="The Broad Institute Genome Sequencing Center for Infectious Disease"/>
            <person name="Wu L."/>
            <person name="Ma J."/>
        </authorList>
    </citation>
    <scope>NUCLEOTIDE SEQUENCE [LARGE SCALE GENOMIC DNA]</scope>
    <source>
        <strain evidence="6">CGMCC 1.16060</strain>
    </source>
</reference>
<keyword evidence="3" id="KW-0472">Membrane</keyword>
<evidence type="ECO:0000313" key="6">
    <source>
        <dbReference type="Proteomes" id="UP000655016"/>
    </source>
</evidence>
<proteinExistence type="predicted"/>
<evidence type="ECO:0000256" key="1">
    <source>
        <dbReference type="ARBA" id="ARBA00022676"/>
    </source>
</evidence>
<dbReference type="PANTHER" id="PTHR12526:SF510">
    <property type="entry name" value="D-INOSITOL 3-PHOSPHATE GLYCOSYLTRANSFERASE"/>
    <property type="match status" value="1"/>
</dbReference>
<feature type="domain" description="Glycosyl transferase family 1" evidence="4">
    <location>
        <begin position="223"/>
        <end position="375"/>
    </location>
</feature>
<keyword evidence="3" id="KW-0812">Transmembrane</keyword>
<evidence type="ECO:0000313" key="5">
    <source>
        <dbReference type="EMBL" id="GGF08145.1"/>
    </source>
</evidence>
<keyword evidence="6" id="KW-1185">Reference proteome</keyword>
<evidence type="ECO:0000256" key="3">
    <source>
        <dbReference type="SAM" id="Phobius"/>
    </source>
</evidence>
<dbReference type="InterPro" id="IPR001296">
    <property type="entry name" value="Glyco_trans_1"/>
</dbReference>
<protein>
    <recommendedName>
        <fullName evidence="4">Glycosyl transferase family 1 domain-containing protein</fullName>
    </recommendedName>
</protein>
<keyword evidence="1" id="KW-0328">Glycosyltransferase</keyword>
<gene>
    <name evidence="5" type="ORF">GCM10011518_16730</name>
</gene>
<dbReference type="Proteomes" id="UP000655016">
    <property type="component" value="Unassembled WGS sequence"/>
</dbReference>
<dbReference type="RefSeq" id="WP_163393953.1">
    <property type="nucleotide sequence ID" value="NZ_BMKP01000003.1"/>
</dbReference>
<dbReference type="Pfam" id="PF00534">
    <property type="entry name" value="Glycos_transf_1"/>
    <property type="match status" value="1"/>
</dbReference>
<evidence type="ECO:0000259" key="4">
    <source>
        <dbReference type="Pfam" id="PF00534"/>
    </source>
</evidence>
<sequence length="399" mass="45700">MKKILVYTENYQRGGGNQYLVDIINNIPKDFSVDILSNKGGIFKEDFNKIRIKYTYHEINILSIYNLYDKIKTISESKFLLFFSKTMVYFFKYFLFFAFKKINFKRIEQFIEDENYNLVICCNGGYPGGLTCLDCVDVAESKNIKVWLTVVSMPQTKSVIDFIYKGIFQKVDKLIVNSAKIAEEFLKTRSVAFGRLEVLYNCLPNDSIDIIPEAQVTYDVTMHEYILGYVGRIEKSKGIFYLLDAFAQLLPHLPNLKLVMVGSGIDLEFAKTYCITKGIQEKVEFTGFYAGDISVILKRFNLFVFPSLWEGLPYSVLEAMANSRLVVSTNVGGIPEIIEDGVNGFLVPAANSKLLTEKIKYVLGEFKDYDEVVKNSLNTIKYKFSENSFSKGLKSFFDF</sequence>
<dbReference type="EMBL" id="BMKP01000003">
    <property type="protein sequence ID" value="GGF08145.1"/>
    <property type="molecule type" value="Genomic_DNA"/>
</dbReference>
<name>A0ABQ1U1H3_9FLAO</name>